<evidence type="ECO:0000313" key="2">
    <source>
        <dbReference type="EMBL" id="AMQ57040.1"/>
    </source>
</evidence>
<reference evidence="2 3" key="2">
    <citation type="journal article" date="2016" name="Genome Announc.">
        <title>Complete Genome Sequence of Algoriphagus sp. Strain M8-2, Isolated from a Brackish Lake.</title>
        <authorList>
            <person name="Muraguchi Y."/>
            <person name="Kushimoto K."/>
            <person name="Ohtsubo Y."/>
            <person name="Suzuki T."/>
            <person name="Dohra H."/>
            <person name="Kimbara K."/>
            <person name="Shintani M."/>
        </authorList>
    </citation>
    <scope>NUCLEOTIDE SEQUENCE [LARGE SCALE GENOMIC DNA]</scope>
    <source>
        <strain evidence="2 3">M8-2</strain>
    </source>
</reference>
<dbReference type="Pfam" id="PF00149">
    <property type="entry name" value="Metallophos"/>
    <property type="match status" value="1"/>
</dbReference>
<dbReference type="InterPro" id="IPR024173">
    <property type="entry name" value="Pesterase_MJ0037-like"/>
</dbReference>
<dbReference type="EMBL" id="CP012836">
    <property type="protein sequence ID" value="AMQ57040.1"/>
    <property type="molecule type" value="Genomic_DNA"/>
</dbReference>
<dbReference type="PIRSF" id="PIRSF000887">
    <property type="entry name" value="Pesterase_MJ0037"/>
    <property type="match status" value="1"/>
</dbReference>
<evidence type="ECO:0000259" key="1">
    <source>
        <dbReference type="Pfam" id="PF00149"/>
    </source>
</evidence>
<dbReference type="PANTHER" id="PTHR39323">
    <property type="entry name" value="BLR1149 PROTEIN"/>
    <property type="match status" value="1"/>
</dbReference>
<organism evidence="2 3">
    <name type="scientific">Algoriphagus sanaruensis</name>
    <dbReference type="NCBI Taxonomy" id="1727163"/>
    <lineage>
        <taxon>Bacteria</taxon>
        <taxon>Pseudomonadati</taxon>
        <taxon>Bacteroidota</taxon>
        <taxon>Cytophagia</taxon>
        <taxon>Cytophagales</taxon>
        <taxon>Cyclobacteriaceae</taxon>
        <taxon>Algoriphagus</taxon>
    </lineage>
</organism>
<dbReference type="RefSeq" id="WP_082792226.1">
    <property type="nucleotide sequence ID" value="NZ_CP012836.1"/>
</dbReference>
<dbReference type="Proteomes" id="UP000073816">
    <property type="component" value="Chromosome"/>
</dbReference>
<gene>
    <name evidence="2" type="ORF">AO498_11390</name>
</gene>
<reference evidence="3" key="1">
    <citation type="submission" date="2015-09" db="EMBL/GenBank/DDBJ databases">
        <title>Complete sequence of Algoriphagus sp. M8-2.</title>
        <authorList>
            <person name="Shintani M."/>
        </authorList>
    </citation>
    <scope>NUCLEOTIDE SEQUENCE [LARGE SCALE GENOMIC DNA]</scope>
    <source>
        <strain evidence="3">M8-2</strain>
    </source>
</reference>
<evidence type="ECO:0000313" key="3">
    <source>
        <dbReference type="Proteomes" id="UP000073816"/>
    </source>
</evidence>
<dbReference type="PANTHER" id="PTHR39323:SF1">
    <property type="entry name" value="BLR1149 PROTEIN"/>
    <property type="match status" value="1"/>
</dbReference>
<dbReference type="STRING" id="1727163.AO498_11390"/>
<protein>
    <submittedName>
        <fullName evidence="2">Phosphoesterase</fullName>
    </submittedName>
</protein>
<dbReference type="KEGG" id="alm:AO498_11390"/>
<dbReference type="SUPFAM" id="SSF56300">
    <property type="entry name" value="Metallo-dependent phosphatases"/>
    <property type="match status" value="1"/>
</dbReference>
<keyword evidence="3" id="KW-1185">Reference proteome</keyword>
<dbReference type="InterPro" id="IPR004843">
    <property type="entry name" value="Calcineurin-like_PHP"/>
</dbReference>
<dbReference type="AlphaFoldDB" id="A0A142EPI5"/>
<proteinExistence type="predicted"/>
<dbReference type="Gene3D" id="3.60.21.10">
    <property type="match status" value="1"/>
</dbReference>
<sequence length="232" mass="26211">MEEVKKIEGELFQSVLEFDGLEMVLLKEKAVWIDSLKILLIADLHLGKAAHFRKSGIPIPEPIHDQDWKRLSKLHSDLIPRHTYFLGDLFHSDWNEAWTDLKEWLELFPKTQFHLVKGNHDILPQAIYANSILTLHPKPIQVGPLLLSHEPVEHVLSDHLNICGHIHPGIRIKGKARQSVRVPCFHQSGNTLILPSFGNFTGLALINVKSQDRIWAIAGEKVIPVLSGTSIG</sequence>
<dbReference type="InterPro" id="IPR029052">
    <property type="entry name" value="Metallo-depent_PP-like"/>
</dbReference>
<dbReference type="OrthoDB" id="9795838at2"/>
<dbReference type="GO" id="GO:0016787">
    <property type="term" value="F:hydrolase activity"/>
    <property type="evidence" value="ECO:0007669"/>
    <property type="project" value="InterPro"/>
</dbReference>
<feature type="domain" description="Calcineurin-like phosphoesterase" evidence="1">
    <location>
        <begin position="36"/>
        <end position="130"/>
    </location>
</feature>
<dbReference type="NCBIfam" id="TIGR04123">
    <property type="entry name" value="P_estr_lig_assc"/>
    <property type="match status" value="1"/>
</dbReference>
<dbReference type="InterPro" id="IPR026336">
    <property type="entry name" value="PdeM-like"/>
</dbReference>
<accession>A0A142EPI5</accession>
<dbReference type="PATRIC" id="fig|1727163.4.peg.2382"/>
<name>A0A142EPI5_9BACT</name>